<keyword evidence="2" id="KW-0813">Transport</keyword>
<dbReference type="PANTHER" id="PTHR43427">
    <property type="entry name" value="CHLORIDE CHANNEL PROTEIN CLC-E"/>
    <property type="match status" value="1"/>
</dbReference>
<keyword evidence="8" id="KW-0868">Chloride</keyword>
<keyword evidence="3 11" id="KW-0812">Transmembrane</keyword>
<evidence type="ECO:0000256" key="9">
    <source>
        <dbReference type="ARBA" id="ARBA00023303"/>
    </source>
</evidence>
<feature type="transmembrane region" description="Helical" evidence="11">
    <location>
        <begin position="169"/>
        <end position="189"/>
    </location>
</feature>
<evidence type="ECO:0000256" key="7">
    <source>
        <dbReference type="ARBA" id="ARBA00023173"/>
    </source>
</evidence>
<gene>
    <name evidence="13" type="ORF">IFK94_10245</name>
</gene>
<organism evidence="13 14">
    <name type="scientific">Candidatus Polarisedimenticola svalbardensis</name>
    <dbReference type="NCBI Taxonomy" id="2886004"/>
    <lineage>
        <taxon>Bacteria</taxon>
        <taxon>Pseudomonadati</taxon>
        <taxon>Acidobacteriota</taxon>
        <taxon>Candidatus Polarisedimenticolia</taxon>
        <taxon>Candidatus Polarisedimenticolales</taxon>
        <taxon>Candidatus Polarisedimenticolaceae</taxon>
        <taxon>Candidatus Polarisedimenticola</taxon>
    </lineage>
</organism>
<protein>
    <submittedName>
        <fullName evidence="13">Chloride channel protein</fullName>
    </submittedName>
</protein>
<dbReference type="Gene3D" id="3.10.580.10">
    <property type="entry name" value="CBS-domain"/>
    <property type="match status" value="2"/>
</dbReference>
<evidence type="ECO:0000259" key="12">
    <source>
        <dbReference type="PROSITE" id="PS51371"/>
    </source>
</evidence>
<dbReference type="InterPro" id="IPR014743">
    <property type="entry name" value="Cl-channel_core"/>
</dbReference>
<dbReference type="AlphaFoldDB" id="A0A8J7C2U5"/>
<dbReference type="EMBL" id="JACXWD010000033">
    <property type="protein sequence ID" value="MBD3868491.1"/>
    <property type="molecule type" value="Genomic_DNA"/>
</dbReference>
<evidence type="ECO:0000256" key="8">
    <source>
        <dbReference type="ARBA" id="ARBA00023214"/>
    </source>
</evidence>
<dbReference type="PROSITE" id="PS51371">
    <property type="entry name" value="CBS"/>
    <property type="match status" value="2"/>
</dbReference>
<keyword evidence="7" id="KW-0869">Chloride channel</keyword>
<evidence type="ECO:0000256" key="6">
    <source>
        <dbReference type="ARBA" id="ARBA00023136"/>
    </source>
</evidence>
<feature type="transmembrane region" description="Helical" evidence="11">
    <location>
        <begin position="109"/>
        <end position="133"/>
    </location>
</feature>
<keyword evidence="4 11" id="KW-1133">Transmembrane helix</keyword>
<keyword evidence="6 11" id="KW-0472">Membrane</keyword>
<dbReference type="GO" id="GO:0034707">
    <property type="term" value="C:chloride channel complex"/>
    <property type="evidence" value="ECO:0007669"/>
    <property type="project" value="UniProtKB-KW"/>
</dbReference>
<evidence type="ECO:0000313" key="14">
    <source>
        <dbReference type="Proteomes" id="UP000648239"/>
    </source>
</evidence>
<dbReference type="InterPro" id="IPR050368">
    <property type="entry name" value="ClC-type_chloride_channel"/>
</dbReference>
<feature type="transmembrane region" description="Helical" evidence="11">
    <location>
        <begin position="68"/>
        <end position="89"/>
    </location>
</feature>
<feature type="transmembrane region" description="Helical" evidence="11">
    <location>
        <begin position="201"/>
        <end position="226"/>
    </location>
</feature>
<dbReference type="Gene3D" id="1.10.3080.10">
    <property type="entry name" value="Clc chloride channel"/>
    <property type="match status" value="1"/>
</dbReference>
<accession>A0A8J7C2U5</accession>
<evidence type="ECO:0000256" key="10">
    <source>
        <dbReference type="PROSITE-ProRule" id="PRU00703"/>
    </source>
</evidence>
<evidence type="ECO:0000256" key="1">
    <source>
        <dbReference type="ARBA" id="ARBA00004141"/>
    </source>
</evidence>
<dbReference type="Proteomes" id="UP000648239">
    <property type="component" value="Unassembled WGS sequence"/>
</dbReference>
<dbReference type="SUPFAM" id="SSF81340">
    <property type="entry name" value="Clc chloride channel"/>
    <property type="match status" value="1"/>
</dbReference>
<feature type="domain" description="CBS" evidence="12">
    <location>
        <begin position="355"/>
        <end position="413"/>
    </location>
</feature>
<comment type="subcellular location">
    <subcellularLocation>
        <location evidence="1">Membrane</location>
        <topology evidence="1">Multi-pass membrane protein</topology>
    </subcellularLocation>
</comment>
<evidence type="ECO:0000313" key="13">
    <source>
        <dbReference type="EMBL" id="MBD3868491.1"/>
    </source>
</evidence>
<feature type="transmembrane region" description="Helical" evidence="11">
    <location>
        <begin position="232"/>
        <end position="253"/>
    </location>
</feature>
<evidence type="ECO:0000256" key="2">
    <source>
        <dbReference type="ARBA" id="ARBA00022448"/>
    </source>
</evidence>
<dbReference type="PANTHER" id="PTHR43427:SF6">
    <property type="entry name" value="CHLORIDE CHANNEL PROTEIN CLC-E"/>
    <property type="match status" value="1"/>
</dbReference>
<feature type="transmembrane region" description="Helical" evidence="11">
    <location>
        <begin position="145"/>
        <end position="163"/>
    </location>
</feature>
<name>A0A8J7C2U5_9BACT</name>
<evidence type="ECO:0000256" key="3">
    <source>
        <dbReference type="ARBA" id="ARBA00022692"/>
    </source>
</evidence>
<dbReference type="InterPro" id="IPR001807">
    <property type="entry name" value="ClC"/>
</dbReference>
<dbReference type="SUPFAM" id="SSF54631">
    <property type="entry name" value="CBS-domain pair"/>
    <property type="match status" value="1"/>
</dbReference>
<evidence type="ECO:0000256" key="5">
    <source>
        <dbReference type="ARBA" id="ARBA00023065"/>
    </source>
</evidence>
<dbReference type="SMART" id="SM00116">
    <property type="entry name" value="CBS"/>
    <property type="match status" value="2"/>
</dbReference>
<feature type="non-terminal residue" evidence="13">
    <location>
        <position position="1"/>
    </location>
</feature>
<dbReference type="CDD" id="cd00400">
    <property type="entry name" value="Voltage_gated_ClC"/>
    <property type="match status" value="1"/>
</dbReference>
<evidence type="ECO:0000256" key="11">
    <source>
        <dbReference type="SAM" id="Phobius"/>
    </source>
</evidence>
<keyword evidence="9" id="KW-0407">Ion channel</keyword>
<reference evidence="13 14" key="1">
    <citation type="submission" date="2020-08" db="EMBL/GenBank/DDBJ databases">
        <title>Acidobacteriota in marine sediments use diverse sulfur dissimilation pathways.</title>
        <authorList>
            <person name="Wasmund K."/>
        </authorList>
    </citation>
    <scope>NUCLEOTIDE SEQUENCE [LARGE SCALE GENOMIC DNA]</scope>
    <source>
        <strain evidence="13">MAG AM4</strain>
    </source>
</reference>
<feature type="transmembrane region" description="Helical" evidence="11">
    <location>
        <begin position="30"/>
        <end position="56"/>
    </location>
</feature>
<proteinExistence type="predicted"/>
<sequence>GIGAIFRAPLGAAFFSAECLYSKPEFEYEVLLPGLISAITGYSIYSSYAGWGFLFDVPDIAFSHPSQLLLYAILGVVCALVGAIYPKIFYGFRDRIFKPLPIPAWLKPALGGLILGTIAMVFPQALGMGYGYIQEAINGTHTIGFLLAFAGIKIIATSLTISSGGSGGVFGPSLVIGGALGAAFGQAAVDLMPGIAPSPVACIMVGMCGFFAGVAKVPFASVIMVMELTGSYGLLVPSLLVATIAYLMLPLTVRLYENQVGSRSDSPAHLGSFAVDILNHIRVKDYWTPEPDEVHIVRESDTLAELVDMASDTEQDLFPVTDRDGRLTGELTLDDIRRALLTDVPKELVVARDLQRPPIGPLQPDDDLAAAARMLANRRTGSVIVCDEPEGGRVLGVFGRRDLMVAYSREMDRLKTEDGAEIPSGDEPF</sequence>
<comment type="caution">
    <text evidence="13">The sequence shown here is derived from an EMBL/GenBank/DDBJ whole genome shotgun (WGS) entry which is preliminary data.</text>
</comment>
<dbReference type="Pfam" id="PF00571">
    <property type="entry name" value="CBS"/>
    <property type="match status" value="2"/>
</dbReference>
<dbReference type="InterPro" id="IPR000644">
    <property type="entry name" value="CBS_dom"/>
</dbReference>
<keyword evidence="10" id="KW-0129">CBS domain</keyword>
<keyword evidence="5" id="KW-0406">Ion transport</keyword>
<dbReference type="InterPro" id="IPR046342">
    <property type="entry name" value="CBS_dom_sf"/>
</dbReference>
<evidence type="ECO:0000256" key="4">
    <source>
        <dbReference type="ARBA" id="ARBA00022989"/>
    </source>
</evidence>
<dbReference type="GO" id="GO:0005254">
    <property type="term" value="F:chloride channel activity"/>
    <property type="evidence" value="ECO:0007669"/>
    <property type="project" value="UniProtKB-KW"/>
</dbReference>
<feature type="domain" description="CBS" evidence="12">
    <location>
        <begin position="289"/>
        <end position="347"/>
    </location>
</feature>
<dbReference type="Pfam" id="PF00654">
    <property type="entry name" value="Voltage_CLC"/>
    <property type="match status" value="1"/>
</dbReference>